<sequence>MKTNPLRRIAAYFLGCEQNAAIRVVATWRREDDDVRAVRVETLLNGVFKRVTLYRTGPGSWSPIPV</sequence>
<dbReference type="Proteomes" id="UP000271222">
    <property type="component" value="Unassembled WGS sequence"/>
</dbReference>
<comment type="caution">
    <text evidence="1">The sequence shown here is derived from an EMBL/GenBank/DDBJ whole genome shotgun (WGS) entry which is preliminary data.</text>
</comment>
<reference evidence="1 2" key="1">
    <citation type="submission" date="2018-10" db="EMBL/GenBank/DDBJ databases">
        <title>Draft Genome Sequence of Ralstonia pseudosolanacearum (R. solanacearum phylotype I) Strain Tg03 Isolated from Luffa cylindrica in China.</title>
        <authorList>
            <person name="Yuan G.-Q."/>
            <person name="Li Q.-Q."/>
            <person name="Zhang Y.-W."/>
        </authorList>
    </citation>
    <scope>NUCLEOTIDE SEQUENCE [LARGE SCALE GENOMIC DNA]</scope>
    <source>
        <strain evidence="1 2">Tg03</strain>
    </source>
</reference>
<dbReference type="AlphaFoldDB" id="A0A454TM74"/>
<protein>
    <submittedName>
        <fullName evidence="1">Uncharacterized protein</fullName>
    </submittedName>
</protein>
<dbReference type="RefSeq" id="WP_123203713.1">
    <property type="nucleotide sequence ID" value="NZ_RJTL01000035.1"/>
</dbReference>
<accession>A0A454TM74</accession>
<proteinExistence type="predicted"/>
<dbReference type="EMBL" id="RJTL01000035">
    <property type="protein sequence ID" value="RNM03237.1"/>
    <property type="molecule type" value="Genomic_DNA"/>
</dbReference>
<name>A0A454TM74_9RALS</name>
<organism evidence="1 2">
    <name type="scientific">Ralstonia pseudosolanacearum</name>
    <dbReference type="NCBI Taxonomy" id="1310165"/>
    <lineage>
        <taxon>Bacteria</taxon>
        <taxon>Pseudomonadati</taxon>
        <taxon>Pseudomonadota</taxon>
        <taxon>Betaproteobacteria</taxon>
        <taxon>Burkholderiales</taxon>
        <taxon>Burkholderiaceae</taxon>
        <taxon>Ralstonia</taxon>
        <taxon>Ralstonia solanacearum species complex</taxon>
    </lineage>
</organism>
<gene>
    <name evidence="1" type="ORF">EGA29_19340</name>
</gene>
<evidence type="ECO:0000313" key="1">
    <source>
        <dbReference type="EMBL" id="RNM03237.1"/>
    </source>
</evidence>
<evidence type="ECO:0000313" key="2">
    <source>
        <dbReference type="Proteomes" id="UP000271222"/>
    </source>
</evidence>